<dbReference type="InterPro" id="IPR035584">
    <property type="entry name" value="PurF_N"/>
</dbReference>
<gene>
    <name evidence="7" type="primary">purF</name>
    <name evidence="12" type="ORF">DWB85_05435</name>
</gene>
<dbReference type="AlphaFoldDB" id="A0A3L7DZ61"/>
<evidence type="ECO:0000259" key="11">
    <source>
        <dbReference type="PROSITE" id="PS51278"/>
    </source>
</evidence>
<feature type="domain" description="Glutamine amidotransferase type-2" evidence="11">
    <location>
        <begin position="2"/>
        <end position="235"/>
    </location>
</feature>
<dbReference type="SUPFAM" id="SSF53271">
    <property type="entry name" value="PRTase-like"/>
    <property type="match status" value="1"/>
</dbReference>
<dbReference type="InterPro" id="IPR000836">
    <property type="entry name" value="PRTase_dom"/>
</dbReference>
<comment type="caution">
    <text evidence="7">Lacks conserved residue(s) required for the propagation of feature annotation.</text>
</comment>
<evidence type="ECO:0000256" key="1">
    <source>
        <dbReference type="ARBA" id="ARBA00005209"/>
    </source>
</evidence>
<evidence type="ECO:0000313" key="13">
    <source>
        <dbReference type="Proteomes" id="UP000265509"/>
    </source>
</evidence>
<organism evidence="12 13">
    <name type="scientific">Seongchinamella sediminis</name>
    <dbReference type="NCBI Taxonomy" id="2283635"/>
    <lineage>
        <taxon>Bacteria</taxon>
        <taxon>Pseudomonadati</taxon>
        <taxon>Pseudomonadota</taxon>
        <taxon>Gammaproteobacteria</taxon>
        <taxon>Cellvibrionales</taxon>
        <taxon>Halieaceae</taxon>
        <taxon>Seongchinamella</taxon>
    </lineage>
</organism>
<sequence length="507" mass="55673">MCGLVGLVAGNNVAPDIYDALTVLQHRGQDAAGIMTCDRGRFSLRKSEGLVRDVFRQQHMQRLEGKVGIGHVRYPTAGSSGPALAQPFYVNSPYGIALAHNGNLTNTEQLTRELFQDDLRHLNTDSDSEVLLNVFAHELQTLGKLSPGPDEIFHAVSAVHKRCVGGYAAVSLIVDYGVVGFRDPLGIRPLVVGERVDASGRKAHMIASESVALDVLGFTLLGDVAPGEAVFIDMDGQLHRRQCAQNASLKPCIFEHVYFARPDSMMDGISVYKTRMRQGEALAKKVRRERPDLHIDVVIPIPDTSRIAGQSMAYELGIKFREGFMKNRYIGRTFIMPGQSQRKKSVRQKLNPVPLEFEGKNVMLVDDSIVRGTTCRQIIDMARDAGAANVFFASAAPPVRYPNVYGIDMPSASELIAHGRSVEEVCELIGADWLVYQDLEDLVLCSGEGNPDIEQFDCSVFSGEYITGDVDQQYLDRIDAQRNDEAQASKRLAAQEEGAVVGIHNNA</sequence>
<dbReference type="OrthoDB" id="9801213at2"/>
<dbReference type="Gene3D" id="3.40.50.2020">
    <property type="match status" value="1"/>
</dbReference>
<evidence type="ECO:0000256" key="4">
    <source>
        <dbReference type="ARBA" id="ARBA00022679"/>
    </source>
</evidence>
<evidence type="ECO:0000313" key="12">
    <source>
        <dbReference type="EMBL" id="RLQ22888.1"/>
    </source>
</evidence>
<feature type="active site" description="Nucleophile" evidence="7 9">
    <location>
        <position position="2"/>
    </location>
</feature>
<dbReference type="UniPathway" id="UPA00074">
    <property type="reaction ID" value="UER00124"/>
</dbReference>
<evidence type="ECO:0000256" key="9">
    <source>
        <dbReference type="PIRSR" id="PIRSR000485-1"/>
    </source>
</evidence>
<comment type="cofactor">
    <cofactor evidence="7 10">
        <name>Mg(2+)</name>
        <dbReference type="ChEBI" id="CHEBI:18420"/>
    </cofactor>
    <text evidence="7 10">Binds 1 Mg(2+) ion per subunit.</text>
</comment>
<comment type="pathway">
    <text evidence="1 7 8">Purine metabolism; IMP biosynthesis via de novo pathway; N(1)-(5-phospho-D-ribosyl)glycinamide from 5-phospho-alpha-D-ribose 1-diphosphate: step 1/2.</text>
</comment>
<keyword evidence="4 7" id="KW-0808">Transferase</keyword>
<dbReference type="PIRSF" id="PIRSF000485">
    <property type="entry name" value="Amd_phspho_trans"/>
    <property type="match status" value="1"/>
</dbReference>
<dbReference type="InterPro" id="IPR029057">
    <property type="entry name" value="PRTase-like"/>
</dbReference>
<dbReference type="SUPFAM" id="SSF56235">
    <property type="entry name" value="N-terminal nucleophile aminohydrolases (Ntn hydrolases)"/>
    <property type="match status" value="1"/>
</dbReference>
<name>A0A3L7DZ61_9GAMM</name>
<dbReference type="Pfam" id="PF13522">
    <property type="entry name" value="GATase_6"/>
    <property type="match status" value="1"/>
</dbReference>
<comment type="similarity">
    <text evidence="2 7 8">In the C-terminal section; belongs to the purine/pyrimidine phosphoribosyltransferase family.</text>
</comment>
<dbReference type="PROSITE" id="PS51278">
    <property type="entry name" value="GATASE_TYPE_2"/>
    <property type="match status" value="1"/>
</dbReference>
<dbReference type="Pfam" id="PF00156">
    <property type="entry name" value="Pribosyltran"/>
    <property type="match status" value="1"/>
</dbReference>
<evidence type="ECO:0000256" key="7">
    <source>
        <dbReference type="HAMAP-Rule" id="MF_01931"/>
    </source>
</evidence>
<dbReference type="GO" id="GO:0004044">
    <property type="term" value="F:amidophosphoribosyltransferase activity"/>
    <property type="evidence" value="ECO:0007669"/>
    <property type="project" value="UniProtKB-UniRule"/>
</dbReference>
<comment type="catalytic activity">
    <reaction evidence="7 8">
        <text>5-phospho-beta-D-ribosylamine + L-glutamate + diphosphate = 5-phospho-alpha-D-ribose 1-diphosphate + L-glutamine + H2O</text>
        <dbReference type="Rhea" id="RHEA:14905"/>
        <dbReference type="ChEBI" id="CHEBI:15377"/>
        <dbReference type="ChEBI" id="CHEBI:29985"/>
        <dbReference type="ChEBI" id="CHEBI:33019"/>
        <dbReference type="ChEBI" id="CHEBI:58017"/>
        <dbReference type="ChEBI" id="CHEBI:58359"/>
        <dbReference type="ChEBI" id="CHEBI:58681"/>
        <dbReference type="EC" id="2.4.2.14"/>
    </reaction>
</comment>
<dbReference type="InterPro" id="IPR029055">
    <property type="entry name" value="Ntn_hydrolases_N"/>
</dbReference>
<comment type="function">
    <text evidence="7">Catalyzes the formation of phosphoribosylamine from phosphoribosylpyrophosphate (PRPP) and glutamine.</text>
</comment>
<dbReference type="Gene3D" id="3.60.20.10">
    <property type="entry name" value="Glutamine Phosphoribosylpyrophosphate, subunit 1, domain 1"/>
    <property type="match status" value="1"/>
</dbReference>
<keyword evidence="6 7" id="KW-0315">Glutamine amidotransferase</keyword>
<dbReference type="GO" id="GO:0009113">
    <property type="term" value="P:purine nucleobase biosynthetic process"/>
    <property type="evidence" value="ECO:0007669"/>
    <property type="project" value="UniProtKB-UniRule"/>
</dbReference>
<evidence type="ECO:0000256" key="8">
    <source>
        <dbReference type="PIRNR" id="PIRNR000485"/>
    </source>
</evidence>
<reference evidence="12 13" key="1">
    <citation type="submission" date="2018-07" db="EMBL/GenBank/DDBJ databases">
        <title>Halioglobus sp. genome submission.</title>
        <authorList>
            <person name="Ye M.-Q."/>
            <person name="Du Z.-J."/>
        </authorList>
    </citation>
    <scope>NUCLEOTIDE SEQUENCE [LARGE SCALE GENOMIC DNA]</scope>
    <source>
        <strain evidence="12 13">U0301</strain>
    </source>
</reference>
<keyword evidence="7 10" id="KW-0479">Metal-binding</keyword>
<feature type="binding site" evidence="7 10">
    <location>
        <position position="366"/>
    </location>
    <ligand>
        <name>Mg(2+)</name>
        <dbReference type="ChEBI" id="CHEBI:18420"/>
    </ligand>
</feature>
<dbReference type="EMBL" id="QRAN01000004">
    <property type="protein sequence ID" value="RLQ22888.1"/>
    <property type="molecule type" value="Genomic_DNA"/>
</dbReference>
<dbReference type="Proteomes" id="UP000265509">
    <property type="component" value="Unassembled WGS sequence"/>
</dbReference>
<dbReference type="RefSeq" id="WP_117953194.1">
    <property type="nucleotide sequence ID" value="NZ_QRAN01000004.1"/>
</dbReference>
<dbReference type="HAMAP" id="MF_01931">
    <property type="entry name" value="PurF"/>
    <property type="match status" value="1"/>
</dbReference>
<evidence type="ECO:0000256" key="3">
    <source>
        <dbReference type="ARBA" id="ARBA00022676"/>
    </source>
</evidence>
<evidence type="ECO:0000256" key="2">
    <source>
        <dbReference type="ARBA" id="ARBA00010138"/>
    </source>
</evidence>
<dbReference type="CDD" id="cd06223">
    <property type="entry name" value="PRTases_typeI"/>
    <property type="match status" value="1"/>
</dbReference>
<keyword evidence="13" id="KW-1185">Reference proteome</keyword>
<protein>
    <recommendedName>
        <fullName evidence="7">Amidophosphoribosyltransferase</fullName>
        <shortName evidence="7">ATase</shortName>
        <ecNumber evidence="7">2.4.2.14</ecNumber>
    </recommendedName>
    <alternativeName>
        <fullName evidence="7">Glutamine phosphoribosylpyrophosphate amidotransferase</fullName>
        <shortName evidence="7">GPATase</shortName>
    </alternativeName>
</protein>
<feature type="binding site" evidence="7 10">
    <location>
        <position position="304"/>
    </location>
    <ligand>
        <name>Mg(2+)</name>
        <dbReference type="ChEBI" id="CHEBI:18420"/>
    </ligand>
</feature>
<dbReference type="CDD" id="cd00715">
    <property type="entry name" value="GPATase_N"/>
    <property type="match status" value="1"/>
</dbReference>
<dbReference type="EC" id="2.4.2.14" evidence="7"/>
<dbReference type="NCBIfam" id="TIGR01134">
    <property type="entry name" value="purF"/>
    <property type="match status" value="1"/>
</dbReference>
<evidence type="ECO:0000256" key="5">
    <source>
        <dbReference type="ARBA" id="ARBA00022755"/>
    </source>
</evidence>
<dbReference type="GO" id="GO:0006189">
    <property type="term" value="P:'de novo' IMP biosynthetic process"/>
    <property type="evidence" value="ECO:0007669"/>
    <property type="project" value="UniProtKB-UniRule"/>
</dbReference>
<dbReference type="PANTHER" id="PTHR11907">
    <property type="entry name" value="AMIDOPHOSPHORIBOSYLTRANSFERASE"/>
    <property type="match status" value="1"/>
</dbReference>
<keyword evidence="5 7" id="KW-0658">Purine biosynthesis</keyword>
<feature type="binding site" evidence="7 10">
    <location>
        <position position="367"/>
    </location>
    <ligand>
        <name>Mg(2+)</name>
        <dbReference type="ChEBI" id="CHEBI:18420"/>
    </ligand>
</feature>
<dbReference type="InterPro" id="IPR005854">
    <property type="entry name" value="PurF"/>
</dbReference>
<proteinExistence type="inferred from homology"/>
<comment type="caution">
    <text evidence="12">The sequence shown here is derived from an EMBL/GenBank/DDBJ whole genome shotgun (WGS) entry which is preliminary data.</text>
</comment>
<dbReference type="GO" id="GO:0000287">
    <property type="term" value="F:magnesium ion binding"/>
    <property type="evidence" value="ECO:0007669"/>
    <property type="project" value="UniProtKB-UniRule"/>
</dbReference>
<evidence type="ECO:0000256" key="10">
    <source>
        <dbReference type="PIRSR" id="PIRSR000485-2"/>
    </source>
</evidence>
<keyword evidence="3 7" id="KW-0328">Glycosyltransferase</keyword>
<dbReference type="InterPro" id="IPR017932">
    <property type="entry name" value="GATase_2_dom"/>
</dbReference>
<evidence type="ECO:0000256" key="6">
    <source>
        <dbReference type="ARBA" id="ARBA00022962"/>
    </source>
</evidence>
<accession>A0A3L7DZ61</accession>
<keyword evidence="7 10" id="KW-0460">Magnesium</keyword>